<evidence type="ECO:0000313" key="7">
    <source>
        <dbReference type="EMBL" id="RXR07529.1"/>
    </source>
</evidence>
<feature type="transmembrane region" description="Helical" evidence="6">
    <location>
        <begin position="148"/>
        <end position="166"/>
    </location>
</feature>
<feature type="binding site" evidence="5">
    <location>
        <position position="134"/>
    </location>
    <ligand>
        <name>Zn(2+)</name>
        <dbReference type="ChEBI" id="CHEBI:29105"/>
    </ligand>
</feature>
<feature type="transmembrane region" description="Helical" evidence="6">
    <location>
        <begin position="227"/>
        <end position="247"/>
    </location>
</feature>
<dbReference type="InterPro" id="IPR004254">
    <property type="entry name" value="AdipoR/HlyIII-related"/>
</dbReference>
<keyword evidence="5" id="KW-0862">Zinc</keyword>
<dbReference type="Pfam" id="PF03006">
    <property type="entry name" value="HlyIII"/>
    <property type="match status" value="1"/>
</dbReference>
<dbReference type="OrthoDB" id="9813689at2"/>
<feature type="binding site" evidence="5">
    <location>
        <position position="255"/>
    </location>
    <ligand>
        <name>Zn(2+)</name>
        <dbReference type="ChEBI" id="CHEBI:29105"/>
    </ligand>
</feature>
<dbReference type="EMBL" id="SAWZ01000002">
    <property type="protein sequence ID" value="RXR07529.1"/>
    <property type="molecule type" value="Genomic_DNA"/>
</dbReference>
<comment type="caution">
    <text evidence="7">The sequence shown here is derived from an EMBL/GenBank/DDBJ whole genome shotgun (WGS) entry which is preliminary data.</text>
</comment>
<reference evidence="7 8" key="1">
    <citation type="submission" date="2019-01" db="EMBL/GenBank/DDBJ databases">
        <title>Pseudoxanthomonas composti sp. nov., isolated from compost.</title>
        <authorList>
            <person name="Yang G."/>
        </authorList>
    </citation>
    <scope>NUCLEOTIDE SEQUENCE [LARGE SCALE GENOMIC DNA]</scope>
    <source>
        <strain evidence="7 8">GSS15</strain>
    </source>
</reference>
<evidence type="ECO:0000256" key="4">
    <source>
        <dbReference type="ARBA" id="ARBA00023136"/>
    </source>
</evidence>
<feature type="transmembrane region" description="Helical" evidence="6">
    <location>
        <begin position="202"/>
        <end position="221"/>
    </location>
</feature>
<feature type="transmembrane region" description="Helical" evidence="6">
    <location>
        <begin position="83"/>
        <end position="102"/>
    </location>
</feature>
<keyword evidence="2 6" id="KW-0812">Transmembrane</keyword>
<evidence type="ECO:0000313" key="8">
    <source>
        <dbReference type="Proteomes" id="UP000289784"/>
    </source>
</evidence>
<dbReference type="PANTHER" id="PTHR20855:SF3">
    <property type="entry name" value="LD03007P"/>
    <property type="match status" value="1"/>
</dbReference>
<comment type="subcellular location">
    <subcellularLocation>
        <location evidence="1">Membrane</location>
        <topology evidence="1">Multi-pass membrane protein</topology>
    </subcellularLocation>
</comment>
<keyword evidence="8" id="KW-1185">Reference proteome</keyword>
<evidence type="ECO:0000256" key="1">
    <source>
        <dbReference type="ARBA" id="ARBA00004141"/>
    </source>
</evidence>
<sequence>MTRTTDPPSAPCRAIRPCRLTRIVLPMRDSQPTASSSSVTHQVGRGRSHGLTEAAWNVRSARAASLQLMRPMRAIPDGERANVIIHAIGALMFAVLGWRLVIDSAASVPPVLTIAIAVFVLALVMTYVCSALYHGSRLAARKALLRRLDHSAIYLLIAATYTPFAVELGGGWGALLLAIVWPAALIGTALKLRAAPRRNRSSVGIYIAMGWLVIIATGPLIDHFTGTTLLWLALGGVAYTLGTPFYLRSERPWMHALWHGFVVVGGAFHFAAVASLVGGP</sequence>
<dbReference type="GO" id="GO:0046872">
    <property type="term" value="F:metal ion binding"/>
    <property type="evidence" value="ECO:0007669"/>
    <property type="project" value="UniProtKB-KW"/>
</dbReference>
<feature type="transmembrane region" description="Helical" evidence="6">
    <location>
        <begin position="114"/>
        <end position="136"/>
    </location>
</feature>
<accession>A0A4V1N1G1</accession>
<keyword evidence="4 6" id="KW-0472">Membrane</keyword>
<name>A0A4V1N1G1_9GAMM</name>
<evidence type="ECO:0000256" key="5">
    <source>
        <dbReference type="PIRSR" id="PIRSR604254-1"/>
    </source>
</evidence>
<dbReference type="GO" id="GO:0016020">
    <property type="term" value="C:membrane"/>
    <property type="evidence" value="ECO:0007669"/>
    <property type="project" value="UniProtKB-SubCell"/>
</dbReference>
<proteinExistence type="predicted"/>
<dbReference type="AlphaFoldDB" id="A0A4V1N1G1"/>
<keyword evidence="3 6" id="KW-1133">Transmembrane helix</keyword>
<feature type="transmembrane region" description="Helical" evidence="6">
    <location>
        <begin position="172"/>
        <end position="190"/>
    </location>
</feature>
<feature type="binding site" evidence="5">
    <location>
        <position position="259"/>
    </location>
    <ligand>
        <name>Zn(2+)</name>
        <dbReference type="ChEBI" id="CHEBI:29105"/>
    </ligand>
</feature>
<dbReference type="PANTHER" id="PTHR20855">
    <property type="entry name" value="ADIPOR/PROGESTIN RECEPTOR-RELATED"/>
    <property type="match status" value="1"/>
</dbReference>
<keyword evidence="5" id="KW-0479">Metal-binding</keyword>
<feature type="transmembrane region" description="Helical" evidence="6">
    <location>
        <begin position="256"/>
        <end position="277"/>
    </location>
</feature>
<protein>
    <submittedName>
        <fullName evidence="7">Hemolysin III family protein</fullName>
    </submittedName>
</protein>
<gene>
    <name evidence="7" type="ORF">EPA99_06400</name>
</gene>
<evidence type="ECO:0000256" key="3">
    <source>
        <dbReference type="ARBA" id="ARBA00022989"/>
    </source>
</evidence>
<evidence type="ECO:0000256" key="6">
    <source>
        <dbReference type="SAM" id="Phobius"/>
    </source>
</evidence>
<dbReference type="Proteomes" id="UP000289784">
    <property type="component" value="Unassembled WGS sequence"/>
</dbReference>
<evidence type="ECO:0000256" key="2">
    <source>
        <dbReference type="ARBA" id="ARBA00022692"/>
    </source>
</evidence>
<organism evidence="7 8">
    <name type="scientific">Pseudoxanthomonas composti</name>
    <dbReference type="NCBI Taxonomy" id="2137479"/>
    <lineage>
        <taxon>Bacteria</taxon>
        <taxon>Pseudomonadati</taxon>
        <taxon>Pseudomonadota</taxon>
        <taxon>Gammaproteobacteria</taxon>
        <taxon>Lysobacterales</taxon>
        <taxon>Lysobacteraceae</taxon>
        <taxon>Pseudoxanthomonas</taxon>
    </lineage>
</organism>